<evidence type="ECO:0000313" key="2">
    <source>
        <dbReference type="EMBL" id="KAK3745168.1"/>
    </source>
</evidence>
<proteinExistence type="predicted"/>
<gene>
    <name evidence="2" type="ORF">RRG08_062995</name>
</gene>
<dbReference type="Proteomes" id="UP001283361">
    <property type="component" value="Unassembled WGS sequence"/>
</dbReference>
<sequence length="123" mass="13386">MPETNNSVLETQYPRIVTSTETCSRLRTGHFASISGSGLHVKTTNLVQCPPASAKSGPIYYSYLHTSLKLRREEKIISSFPLVLPSHPLTIVSSASPPPPQQSARPSRGSGLEICGVSQRRRV</sequence>
<keyword evidence="3" id="KW-1185">Reference proteome</keyword>
<evidence type="ECO:0000256" key="1">
    <source>
        <dbReference type="SAM" id="MobiDB-lite"/>
    </source>
</evidence>
<protein>
    <submittedName>
        <fullName evidence="2">Uncharacterized protein</fullName>
    </submittedName>
</protein>
<comment type="caution">
    <text evidence="2">The sequence shown here is derived from an EMBL/GenBank/DDBJ whole genome shotgun (WGS) entry which is preliminary data.</text>
</comment>
<name>A0AAE0YIJ7_9GAST</name>
<feature type="region of interest" description="Disordered" evidence="1">
    <location>
        <begin position="91"/>
        <end position="123"/>
    </location>
</feature>
<accession>A0AAE0YIJ7</accession>
<reference evidence="2" key="1">
    <citation type="journal article" date="2023" name="G3 (Bethesda)">
        <title>A reference genome for the long-term kleptoplast-retaining sea slug Elysia crispata morphotype clarki.</title>
        <authorList>
            <person name="Eastman K.E."/>
            <person name="Pendleton A.L."/>
            <person name="Shaikh M.A."/>
            <person name="Suttiyut T."/>
            <person name="Ogas R."/>
            <person name="Tomko P."/>
            <person name="Gavelis G."/>
            <person name="Widhalm J.R."/>
            <person name="Wisecaver J.H."/>
        </authorList>
    </citation>
    <scope>NUCLEOTIDE SEQUENCE</scope>
    <source>
        <strain evidence="2">ECLA1</strain>
    </source>
</reference>
<dbReference type="AlphaFoldDB" id="A0AAE0YIJ7"/>
<dbReference type="EMBL" id="JAWDGP010006237">
    <property type="protein sequence ID" value="KAK3745168.1"/>
    <property type="molecule type" value="Genomic_DNA"/>
</dbReference>
<evidence type="ECO:0000313" key="3">
    <source>
        <dbReference type="Proteomes" id="UP001283361"/>
    </source>
</evidence>
<organism evidence="2 3">
    <name type="scientific">Elysia crispata</name>
    <name type="common">lettuce slug</name>
    <dbReference type="NCBI Taxonomy" id="231223"/>
    <lineage>
        <taxon>Eukaryota</taxon>
        <taxon>Metazoa</taxon>
        <taxon>Spiralia</taxon>
        <taxon>Lophotrochozoa</taxon>
        <taxon>Mollusca</taxon>
        <taxon>Gastropoda</taxon>
        <taxon>Heterobranchia</taxon>
        <taxon>Euthyneura</taxon>
        <taxon>Panpulmonata</taxon>
        <taxon>Sacoglossa</taxon>
        <taxon>Placobranchoidea</taxon>
        <taxon>Plakobranchidae</taxon>
        <taxon>Elysia</taxon>
    </lineage>
</organism>